<feature type="coiled-coil region" evidence="1">
    <location>
        <begin position="55"/>
        <end position="82"/>
    </location>
</feature>
<evidence type="ECO:0000256" key="1">
    <source>
        <dbReference type="SAM" id="Coils"/>
    </source>
</evidence>
<protein>
    <submittedName>
        <fullName evidence="3">Uncharacterized protein</fullName>
    </submittedName>
</protein>
<reference evidence="3" key="1">
    <citation type="submission" date="2020-08" db="EMBL/GenBank/DDBJ databases">
        <title>Bridging the membrane lipid divide: bacteria of the FCB group superphylum have the potential to synthesize archaeal ether lipids.</title>
        <authorList>
            <person name="Villanueva L."/>
            <person name="von Meijenfeldt F.A.B."/>
            <person name="Westbye A.B."/>
            <person name="Yadav S."/>
            <person name="Hopmans E.C."/>
            <person name="Dutilh B.E."/>
            <person name="Sinninghe Damste J.S."/>
        </authorList>
    </citation>
    <scope>NUCLEOTIDE SEQUENCE</scope>
    <source>
        <strain evidence="3">NIOZ-UU159</strain>
    </source>
</reference>
<keyword evidence="1" id="KW-0175">Coiled coil</keyword>
<name>A0A7S9XH95_9VIRU</name>
<dbReference type="EMBL" id="MW030614">
    <property type="protein sequence ID" value="QPI16902.1"/>
    <property type="molecule type" value="Genomic_DNA"/>
</dbReference>
<evidence type="ECO:0000313" key="3">
    <source>
        <dbReference type="EMBL" id="QPI16902.1"/>
    </source>
</evidence>
<evidence type="ECO:0000256" key="2">
    <source>
        <dbReference type="SAM" id="Phobius"/>
    </source>
</evidence>
<feature type="transmembrane region" description="Helical" evidence="2">
    <location>
        <begin position="12"/>
        <end position="27"/>
    </location>
</feature>
<gene>
    <name evidence="3" type="ORF">NIOZUU159_00399</name>
</gene>
<organism evidence="3">
    <name type="scientific">Virus NIOZ-UU159</name>
    <dbReference type="NCBI Taxonomy" id="2763270"/>
    <lineage>
        <taxon>Viruses</taxon>
    </lineage>
</organism>
<accession>A0A7S9XH95</accession>
<keyword evidence="2" id="KW-1133">Transmembrane helix</keyword>
<feature type="transmembrane region" description="Helical" evidence="2">
    <location>
        <begin position="33"/>
        <end position="51"/>
    </location>
</feature>
<sequence length="234" mass="28402">MNFFINKIISNYNYSFIFLALIFFIMAKQNAQILLSVIIVSFIYISIDNNIKNNISEKNDKKNKIEESLTNYIKNIEQINVENLYTFYNKNKNVRFLVDNKKFINIIYNIRFIKKFDKTRYNKIIINMNKMIKIYIYILSGRYEINTYLPIFYDIKDTILEIFYSLIFVIPQRFKHIYGFVPHDEIEKSLNDFIDKYNKMLSIIINYGNVEKKYAHINYEKYKPFEKNKEAYLP</sequence>
<keyword evidence="2" id="KW-0812">Transmembrane</keyword>
<proteinExistence type="predicted"/>
<keyword evidence="2" id="KW-0472">Membrane</keyword>